<dbReference type="InterPro" id="IPR013358">
    <property type="entry name" value="Pilus_biogenesis_MshL"/>
</dbReference>
<keyword evidence="8" id="KW-1185">Reference proteome</keyword>
<evidence type="ECO:0000256" key="5">
    <source>
        <dbReference type="SAM" id="SignalP"/>
    </source>
</evidence>
<organism evidence="7 8">
    <name type="scientific">Undibacterium amnicola</name>
    <dbReference type="NCBI Taxonomy" id="1834038"/>
    <lineage>
        <taxon>Bacteria</taxon>
        <taxon>Pseudomonadati</taxon>
        <taxon>Pseudomonadota</taxon>
        <taxon>Betaproteobacteria</taxon>
        <taxon>Burkholderiales</taxon>
        <taxon>Oxalobacteraceae</taxon>
        <taxon>Undibacterium</taxon>
    </lineage>
</organism>
<feature type="domain" description="Secretin/TonB short N-terminal" evidence="6">
    <location>
        <begin position="95"/>
        <end position="143"/>
    </location>
</feature>
<dbReference type="SMART" id="SM00965">
    <property type="entry name" value="STN"/>
    <property type="match status" value="1"/>
</dbReference>
<dbReference type="InterPro" id="IPR050810">
    <property type="entry name" value="Bact_Secretion_Sys_Channel"/>
</dbReference>
<evidence type="ECO:0000313" key="7">
    <source>
        <dbReference type="EMBL" id="MBC3830910.1"/>
    </source>
</evidence>
<feature type="compositionally biased region" description="Polar residues" evidence="4">
    <location>
        <begin position="199"/>
        <end position="208"/>
    </location>
</feature>
<dbReference type="InterPro" id="IPR001775">
    <property type="entry name" value="GspD/PilQ"/>
</dbReference>
<dbReference type="InterPro" id="IPR011662">
    <property type="entry name" value="Secretin/TonB_short_N"/>
</dbReference>
<name>A0ABR6XN18_9BURK</name>
<keyword evidence="2" id="KW-0472">Membrane</keyword>
<gene>
    <name evidence="7" type="primary">mshL</name>
    <name evidence="7" type="ORF">H8K33_05275</name>
</gene>
<evidence type="ECO:0000256" key="4">
    <source>
        <dbReference type="SAM" id="MobiDB-lite"/>
    </source>
</evidence>
<feature type="signal peptide" evidence="5">
    <location>
        <begin position="1"/>
        <end position="18"/>
    </location>
</feature>
<dbReference type="PANTHER" id="PTHR30332:SF17">
    <property type="entry name" value="TYPE IV PILIATION SYSTEM PROTEIN DR_0774-RELATED"/>
    <property type="match status" value="1"/>
</dbReference>
<accession>A0ABR6XN18</accession>
<dbReference type="Gene3D" id="3.30.1370.130">
    <property type="match status" value="1"/>
</dbReference>
<dbReference type="Proteomes" id="UP000643610">
    <property type="component" value="Unassembled WGS sequence"/>
</dbReference>
<evidence type="ECO:0000256" key="3">
    <source>
        <dbReference type="ARBA" id="ARBA00023237"/>
    </source>
</evidence>
<protein>
    <submittedName>
        <fullName evidence="7">Pilus (MSHA type) biogenesis protein MshL</fullName>
    </submittedName>
</protein>
<proteinExistence type="predicted"/>
<keyword evidence="3" id="KW-0998">Cell outer membrane</keyword>
<dbReference type="NCBIfam" id="TIGR02519">
    <property type="entry name" value="pilus_MshL"/>
    <property type="match status" value="1"/>
</dbReference>
<evidence type="ECO:0000259" key="6">
    <source>
        <dbReference type="SMART" id="SM00965"/>
    </source>
</evidence>
<keyword evidence="5" id="KW-0732">Signal</keyword>
<feature type="region of interest" description="Disordered" evidence="4">
    <location>
        <begin position="179"/>
        <end position="208"/>
    </location>
</feature>
<dbReference type="PANTHER" id="PTHR30332">
    <property type="entry name" value="PROBABLE GENERAL SECRETION PATHWAY PROTEIN D"/>
    <property type="match status" value="1"/>
</dbReference>
<dbReference type="RefSeq" id="WP_186889952.1">
    <property type="nucleotide sequence ID" value="NZ_JACOFU010000002.1"/>
</dbReference>
<sequence>MKKIGLSILLLGLLAACAMPPSRQETYDLIKSEMSKATAANVKAAEPDAVAASLLPPLNVDLPPVRKPLEERFNLSFSNAPASQFFMGIVAGTPYNMLVHPEVTGNISANLKDVTLFEALDAIRELYGYEYKVEGSRIYVKPLTLQTRVFQINYLASVRKGSSDIRVTSGSVADAVLTGNSTGSSSTGQANTPGGAPTGGSSQSVTSSKINTTSNNDFWSELKASLDILAGSGQDGRQVVINPQSGVVVVRAMSDEIRNIAAYLKATQLSVDRQVILEAKILEVELNDQYQTGINWASFASLKSSPNSAASIGFLTPGTTLSTTRLTTDGTGIDTITGLNLGAASRAAGSLFGLAFQTANFSALLSFLESQGSVHVLSSPRIATLNNQKAVLKVGKDEFFVTSLKTTPGVVSTGGNTAPTVSVEVQPFFSGVALDVTPQIDDEGNIILHVHPSVSKVTTIEKTVNAGSAGSVVLPLASSVVSETDSIVRGQNGRIVAIGGLMRQSNSDDRSQIPGAGEVPLLGGLFRNTNQISQKRELVILIRPTIVESDAAWEKDLLESQKRIEEMTPRTRLEKKIQ</sequence>
<dbReference type="Pfam" id="PF00263">
    <property type="entry name" value="Secretin"/>
    <property type="match status" value="1"/>
</dbReference>
<dbReference type="EMBL" id="JACOFU010000002">
    <property type="protein sequence ID" value="MBC3830910.1"/>
    <property type="molecule type" value="Genomic_DNA"/>
</dbReference>
<feature type="compositionally biased region" description="Low complexity" evidence="4">
    <location>
        <begin position="179"/>
        <end position="188"/>
    </location>
</feature>
<dbReference type="InterPro" id="IPR004846">
    <property type="entry name" value="T2SS/T3SS_dom"/>
</dbReference>
<dbReference type="Pfam" id="PF07655">
    <property type="entry name" value="Secretin_N_2"/>
    <property type="match status" value="1"/>
</dbReference>
<dbReference type="PRINTS" id="PR00811">
    <property type="entry name" value="BCTERIALGSPD"/>
</dbReference>
<comment type="caution">
    <text evidence="7">The sequence shown here is derived from an EMBL/GenBank/DDBJ whole genome shotgun (WGS) entry which is preliminary data.</text>
</comment>
<dbReference type="InterPro" id="IPR011514">
    <property type="entry name" value="Secretin_N_2"/>
</dbReference>
<evidence type="ECO:0000256" key="1">
    <source>
        <dbReference type="ARBA" id="ARBA00022448"/>
    </source>
</evidence>
<feature type="chain" id="PRO_5047054580" evidence="5">
    <location>
        <begin position="19"/>
        <end position="578"/>
    </location>
</feature>
<evidence type="ECO:0000256" key="2">
    <source>
        <dbReference type="ARBA" id="ARBA00023136"/>
    </source>
</evidence>
<keyword evidence="1" id="KW-0813">Transport</keyword>
<dbReference type="PROSITE" id="PS51257">
    <property type="entry name" value="PROKAR_LIPOPROTEIN"/>
    <property type="match status" value="1"/>
</dbReference>
<evidence type="ECO:0000313" key="8">
    <source>
        <dbReference type="Proteomes" id="UP000643610"/>
    </source>
</evidence>
<reference evidence="7 8" key="1">
    <citation type="submission" date="2020-08" db="EMBL/GenBank/DDBJ databases">
        <title>Novel species isolated from subtropical streams in China.</title>
        <authorList>
            <person name="Lu H."/>
        </authorList>
    </citation>
    <scope>NUCLEOTIDE SEQUENCE [LARGE SCALE GENOMIC DNA]</scope>
    <source>
        <strain evidence="7 8">KCTC 52442</strain>
    </source>
</reference>